<dbReference type="Proteomes" id="UP000660729">
    <property type="component" value="Unassembled WGS sequence"/>
</dbReference>
<dbReference type="Pfam" id="PF00856">
    <property type="entry name" value="SET"/>
    <property type="match status" value="1"/>
</dbReference>
<dbReference type="EMBL" id="JABCIY010000155">
    <property type="protein sequence ID" value="KAF7191851.1"/>
    <property type="molecule type" value="Genomic_DNA"/>
</dbReference>
<dbReference type="OrthoDB" id="265717at2759"/>
<dbReference type="PANTHER" id="PTHR47332">
    <property type="entry name" value="SET DOMAIN-CONTAINING PROTEIN 5"/>
    <property type="match status" value="1"/>
</dbReference>
<evidence type="ECO:0000313" key="3">
    <source>
        <dbReference type="Proteomes" id="UP000660729"/>
    </source>
</evidence>
<gene>
    <name evidence="2" type="ORF">HII31_06896</name>
</gene>
<dbReference type="InterPro" id="IPR001214">
    <property type="entry name" value="SET_dom"/>
</dbReference>
<reference evidence="2" key="1">
    <citation type="submission" date="2020-04" db="EMBL/GenBank/DDBJ databases">
        <title>Draft genome resource of the tomato pathogen Pseudocercospora fuligena.</title>
        <authorList>
            <person name="Zaccaron A."/>
        </authorList>
    </citation>
    <scope>NUCLEOTIDE SEQUENCE</scope>
    <source>
        <strain evidence="2">PF001</strain>
    </source>
</reference>
<accession>A0A8H6RG41</accession>
<protein>
    <submittedName>
        <fullName evidence="2">SET domain-containing protein 5</fullName>
    </submittedName>
</protein>
<keyword evidence="3" id="KW-1185">Reference proteome</keyword>
<dbReference type="Gene3D" id="2.170.270.10">
    <property type="entry name" value="SET domain"/>
    <property type="match status" value="1"/>
</dbReference>
<organism evidence="2 3">
    <name type="scientific">Pseudocercospora fuligena</name>
    <dbReference type="NCBI Taxonomy" id="685502"/>
    <lineage>
        <taxon>Eukaryota</taxon>
        <taxon>Fungi</taxon>
        <taxon>Dikarya</taxon>
        <taxon>Ascomycota</taxon>
        <taxon>Pezizomycotina</taxon>
        <taxon>Dothideomycetes</taxon>
        <taxon>Dothideomycetidae</taxon>
        <taxon>Mycosphaerellales</taxon>
        <taxon>Mycosphaerellaceae</taxon>
        <taxon>Pseudocercospora</taxon>
    </lineage>
</organism>
<evidence type="ECO:0000313" key="2">
    <source>
        <dbReference type="EMBL" id="KAF7191851.1"/>
    </source>
</evidence>
<name>A0A8H6RG41_9PEZI</name>
<feature type="domain" description="SET" evidence="1">
    <location>
        <begin position="7"/>
        <end position="96"/>
    </location>
</feature>
<comment type="caution">
    <text evidence="2">The sequence shown here is derived from an EMBL/GenBank/DDBJ whole genome shotgun (WGS) entry which is preliminary data.</text>
</comment>
<evidence type="ECO:0000259" key="1">
    <source>
        <dbReference type="PROSITE" id="PS50280"/>
    </source>
</evidence>
<proteinExistence type="predicted"/>
<dbReference type="PROSITE" id="PS50280">
    <property type="entry name" value="SET"/>
    <property type="match status" value="1"/>
</dbReference>
<dbReference type="PANTHER" id="PTHR47332:SF4">
    <property type="entry name" value="SET DOMAIN-CONTAINING PROTEIN 5"/>
    <property type="match status" value="1"/>
</dbReference>
<dbReference type="SUPFAM" id="SSF82199">
    <property type="entry name" value="SET domain"/>
    <property type="match status" value="1"/>
</dbReference>
<dbReference type="CDD" id="cd20071">
    <property type="entry name" value="SET_SMYD"/>
    <property type="match status" value="1"/>
</dbReference>
<sequence>MSTNMATSTGIRKIDSKGYGVFALKPIGRGTSHVMASKLKKIFHANCFGDEESSYIYLKTSRFNHACIPNVVVATEHAVIALRDIPIGQELEITYLSDRSSGWTARQRKALLPLHYGFECRCIACRPSKFMWLSDCRRRLIGHLKYALDGSLPKYGQLEKLALERVPGHPARRMPLLTAVQRIEYSFLLACLYEAEGHSPPQEVADLYTRAANALGDLQFCYHNVKPVKDLIFLESFRCIRACCVWEGL</sequence>
<dbReference type="InterPro" id="IPR046341">
    <property type="entry name" value="SET_dom_sf"/>
</dbReference>
<dbReference type="InterPro" id="IPR053185">
    <property type="entry name" value="SET_domain_protein"/>
</dbReference>
<dbReference type="AlphaFoldDB" id="A0A8H6RG41"/>